<accession>B4MJ57</accession>
<dbReference type="AlphaFoldDB" id="B4MJ57"/>
<evidence type="ECO:0008006" key="5">
    <source>
        <dbReference type="Google" id="ProtNLM"/>
    </source>
</evidence>
<dbReference type="KEGG" id="dwi:6638042"/>
<dbReference type="OrthoDB" id="4238at2759"/>
<dbReference type="FunCoup" id="B4MJ57">
    <property type="interactions" value="278"/>
</dbReference>
<evidence type="ECO:0000259" key="2">
    <source>
        <dbReference type="Pfam" id="PF14688"/>
    </source>
</evidence>
<dbReference type="eggNOG" id="ENOG502QTGC">
    <property type="taxonomic scope" value="Eukaryota"/>
</dbReference>
<keyword evidence="4" id="KW-1185">Reference proteome</keyword>
<name>B4MJ57_DROWI</name>
<proteinExistence type="predicted"/>
<evidence type="ECO:0000259" key="1">
    <source>
        <dbReference type="Pfam" id="PF14687"/>
    </source>
</evidence>
<feature type="domain" description="DUF4461" evidence="2">
    <location>
        <begin position="144"/>
        <end position="462"/>
    </location>
</feature>
<dbReference type="OMA" id="RYDCGCN"/>
<evidence type="ECO:0000313" key="4">
    <source>
        <dbReference type="Proteomes" id="UP000007798"/>
    </source>
</evidence>
<feature type="domain" description="DUF4460" evidence="1">
    <location>
        <begin position="22"/>
        <end position="124"/>
    </location>
</feature>
<dbReference type="HOGENOM" id="CLU_025230_0_0_1"/>
<dbReference type="InterPro" id="IPR028031">
    <property type="entry name" value="DUF4460"/>
</dbReference>
<evidence type="ECO:0000313" key="3">
    <source>
        <dbReference type="EMBL" id="EDW72146.1"/>
    </source>
</evidence>
<dbReference type="GO" id="GO:0005739">
    <property type="term" value="C:mitochondrion"/>
    <property type="evidence" value="ECO:0007669"/>
    <property type="project" value="TreeGrafter"/>
</dbReference>
<dbReference type="Pfam" id="PF14687">
    <property type="entry name" value="DUF4460"/>
    <property type="match status" value="1"/>
</dbReference>
<dbReference type="PANTHER" id="PTHR31596">
    <property type="entry name" value="T-CELL ACTIVATION INHIBITOR, MITOCHONDRIAL"/>
    <property type="match status" value="1"/>
</dbReference>
<dbReference type="PANTHER" id="PTHR31596:SF1">
    <property type="entry name" value="T-CELL ACTIVATION INHIBITOR, MITOCHONDRIAL"/>
    <property type="match status" value="1"/>
</dbReference>
<reference evidence="3 4" key="1">
    <citation type="journal article" date="2007" name="Nature">
        <title>Evolution of genes and genomes on the Drosophila phylogeny.</title>
        <authorList>
            <consortium name="Drosophila 12 Genomes Consortium"/>
            <person name="Clark A.G."/>
            <person name="Eisen M.B."/>
            <person name="Smith D.R."/>
            <person name="Bergman C.M."/>
            <person name="Oliver B."/>
            <person name="Markow T.A."/>
            <person name="Kaufman T.C."/>
            <person name="Kellis M."/>
            <person name="Gelbart W."/>
            <person name="Iyer V.N."/>
            <person name="Pollard D.A."/>
            <person name="Sackton T.B."/>
            <person name="Larracuente A.M."/>
            <person name="Singh N.D."/>
            <person name="Abad J.P."/>
            <person name="Abt D.N."/>
            <person name="Adryan B."/>
            <person name="Aguade M."/>
            <person name="Akashi H."/>
            <person name="Anderson W.W."/>
            <person name="Aquadro C.F."/>
            <person name="Ardell D.H."/>
            <person name="Arguello R."/>
            <person name="Artieri C.G."/>
            <person name="Barbash D.A."/>
            <person name="Barker D."/>
            <person name="Barsanti P."/>
            <person name="Batterham P."/>
            <person name="Batzoglou S."/>
            <person name="Begun D."/>
            <person name="Bhutkar A."/>
            <person name="Blanco E."/>
            <person name="Bosak S.A."/>
            <person name="Bradley R.K."/>
            <person name="Brand A.D."/>
            <person name="Brent M.R."/>
            <person name="Brooks A.N."/>
            <person name="Brown R.H."/>
            <person name="Butlin R.K."/>
            <person name="Caggese C."/>
            <person name="Calvi B.R."/>
            <person name="Bernardo de Carvalho A."/>
            <person name="Caspi A."/>
            <person name="Castrezana S."/>
            <person name="Celniker S.E."/>
            <person name="Chang J.L."/>
            <person name="Chapple C."/>
            <person name="Chatterji S."/>
            <person name="Chinwalla A."/>
            <person name="Civetta A."/>
            <person name="Clifton S.W."/>
            <person name="Comeron J.M."/>
            <person name="Costello J.C."/>
            <person name="Coyne J.A."/>
            <person name="Daub J."/>
            <person name="David R.G."/>
            <person name="Delcher A.L."/>
            <person name="Delehaunty K."/>
            <person name="Do C.B."/>
            <person name="Ebling H."/>
            <person name="Edwards K."/>
            <person name="Eickbush T."/>
            <person name="Evans J.D."/>
            <person name="Filipski A."/>
            <person name="Findeiss S."/>
            <person name="Freyhult E."/>
            <person name="Fulton L."/>
            <person name="Fulton R."/>
            <person name="Garcia A.C."/>
            <person name="Gardiner A."/>
            <person name="Garfield D.A."/>
            <person name="Garvin B.E."/>
            <person name="Gibson G."/>
            <person name="Gilbert D."/>
            <person name="Gnerre S."/>
            <person name="Godfrey J."/>
            <person name="Good R."/>
            <person name="Gotea V."/>
            <person name="Gravely B."/>
            <person name="Greenberg A.J."/>
            <person name="Griffiths-Jones S."/>
            <person name="Gross S."/>
            <person name="Guigo R."/>
            <person name="Gustafson E.A."/>
            <person name="Haerty W."/>
            <person name="Hahn M.W."/>
            <person name="Halligan D.L."/>
            <person name="Halpern A.L."/>
            <person name="Halter G.M."/>
            <person name="Han M.V."/>
            <person name="Heger A."/>
            <person name="Hillier L."/>
            <person name="Hinrichs A.S."/>
            <person name="Holmes I."/>
            <person name="Hoskins R.A."/>
            <person name="Hubisz M.J."/>
            <person name="Hultmark D."/>
            <person name="Huntley M.A."/>
            <person name="Jaffe D.B."/>
            <person name="Jagadeeshan S."/>
            <person name="Jeck W.R."/>
            <person name="Johnson J."/>
            <person name="Jones C.D."/>
            <person name="Jordan W.C."/>
            <person name="Karpen G.H."/>
            <person name="Kataoka E."/>
            <person name="Keightley P.D."/>
            <person name="Kheradpour P."/>
            <person name="Kirkness E.F."/>
            <person name="Koerich L.B."/>
            <person name="Kristiansen K."/>
            <person name="Kudrna D."/>
            <person name="Kulathinal R.J."/>
            <person name="Kumar S."/>
            <person name="Kwok R."/>
            <person name="Lander E."/>
            <person name="Langley C.H."/>
            <person name="Lapoint R."/>
            <person name="Lazzaro B.P."/>
            <person name="Lee S.J."/>
            <person name="Levesque L."/>
            <person name="Li R."/>
            <person name="Lin C.F."/>
            <person name="Lin M.F."/>
            <person name="Lindblad-Toh K."/>
            <person name="Llopart A."/>
            <person name="Long M."/>
            <person name="Low L."/>
            <person name="Lozovsky E."/>
            <person name="Lu J."/>
            <person name="Luo M."/>
            <person name="Machado C.A."/>
            <person name="Makalowski W."/>
            <person name="Marzo M."/>
            <person name="Matsuda M."/>
            <person name="Matzkin L."/>
            <person name="McAllister B."/>
            <person name="McBride C.S."/>
            <person name="McKernan B."/>
            <person name="McKernan K."/>
            <person name="Mendez-Lago M."/>
            <person name="Minx P."/>
            <person name="Mollenhauer M.U."/>
            <person name="Montooth K."/>
            <person name="Mount S.M."/>
            <person name="Mu X."/>
            <person name="Myers E."/>
            <person name="Negre B."/>
            <person name="Newfeld S."/>
            <person name="Nielsen R."/>
            <person name="Noor M.A."/>
            <person name="O'Grady P."/>
            <person name="Pachter L."/>
            <person name="Papaceit M."/>
            <person name="Parisi M.J."/>
            <person name="Parisi M."/>
            <person name="Parts L."/>
            <person name="Pedersen J.S."/>
            <person name="Pesole G."/>
            <person name="Phillippy A.M."/>
            <person name="Ponting C.P."/>
            <person name="Pop M."/>
            <person name="Porcelli D."/>
            <person name="Powell J.R."/>
            <person name="Prohaska S."/>
            <person name="Pruitt K."/>
            <person name="Puig M."/>
            <person name="Quesneville H."/>
            <person name="Ram K.R."/>
            <person name="Rand D."/>
            <person name="Rasmussen M.D."/>
            <person name="Reed L.K."/>
            <person name="Reenan R."/>
            <person name="Reily A."/>
            <person name="Remington K.A."/>
            <person name="Rieger T.T."/>
            <person name="Ritchie M.G."/>
            <person name="Robin C."/>
            <person name="Rogers Y.H."/>
            <person name="Rohde C."/>
            <person name="Rozas J."/>
            <person name="Rubenfield M.J."/>
            <person name="Ruiz A."/>
            <person name="Russo S."/>
            <person name="Salzberg S.L."/>
            <person name="Sanchez-Gracia A."/>
            <person name="Saranga D.J."/>
            <person name="Sato H."/>
            <person name="Schaeffer S.W."/>
            <person name="Schatz M.C."/>
            <person name="Schlenke T."/>
            <person name="Schwartz R."/>
            <person name="Segarra C."/>
            <person name="Singh R.S."/>
            <person name="Sirot L."/>
            <person name="Sirota M."/>
            <person name="Sisneros N.B."/>
            <person name="Smith C.D."/>
            <person name="Smith T.F."/>
            <person name="Spieth J."/>
            <person name="Stage D.E."/>
            <person name="Stark A."/>
            <person name="Stephan W."/>
            <person name="Strausberg R.L."/>
            <person name="Strempel S."/>
            <person name="Sturgill D."/>
            <person name="Sutton G."/>
            <person name="Sutton G.G."/>
            <person name="Tao W."/>
            <person name="Teichmann S."/>
            <person name="Tobari Y.N."/>
            <person name="Tomimura Y."/>
            <person name="Tsolas J.M."/>
            <person name="Valente V.L."/>
            <person name="Venter E."/>
            <person name="Venter J.C."/>
            <person name="Vicario S."/>
            <person name="Vieira F.G."/>
            <person name="Vilella A.J."/>
            <person name="Villasante A."/>
            <person name="Walenz B."/>
            <person name="Wang J."/>
            <person name="Wasserman M."/>
            <person name="Watts T."/>
            <person name="Wilson D."/>
            <person name="Wilson R.K."/>
            <person name="Wing R.A."/>
            <person name="Wolfner M.F."/>
            <person name="Wong A."/>
            <person name="Wong G.K."/>
            <person name="Wu C.I."/>
            <person name="Wu G."/>
            <person name="Yamamoto D."/>
            <person name="Yang H.P."/>
            <person name="Yang S.P."/>
            <person name="Yorke J.A."/>
            <person name="Yoshida K."/>
            <person name="Zdobnov E."/>
            <person name="Zhang P."/>
            <person name="Zhang Y."/>
            <person name="Zimin A.V."/>
            <person name="Baldwin J."/>
            <person name="Abdouelleil A."/>
            <person name="Abdulkadir J."/>
            <person name="Abebe A."/>
            <person name="Abera B."/>
            <person name="Abreu J."/>
            <person name="Acer S.C."/>
            <person name="Aftuck L."/>
            <person name="Alexander A."/>
            <person name="An P."/>
            <person name="Anderson E."/>
            <person name="Anderson S."/>
            <person name="Arachi H."/>
            <person name="Azer M."/>
            <person name="Bachantsang P."/>
            <person name="Barry A."/>
            <person name="Bayul T."/>
            <person name="Berlin A."/>
            <person name="Bessette D."/>
            <person name="Bloom T."/>
            <person name="Blye J."/>
            <person name="Boguslavskiy L."/>
            <person name="Bonnet C."/>
            <person name="Boukhgalter B."/>
            <person name="Bourzgui I."/>
            <person name="Brown A."/>
            <person name="Cahill P."/>
            <person name="Channer S."/>
            <person name="Cheshatsang Y."/>
            <person name="Chuda L."/>
            <person name="Citroen M."/>
            <person name="Collymore A."/>
            <person name="Cooke P."/>
            <person name="Costello M."/>
            <person name="D'Aco K."/>
            <person name="Daza R."/>
            <person name="De Haan G."/>
            <person name="DeGray S."/>
            <person name="DeMaso C."/>
            <person name="Dhargay N."/>
            <person name="Dooley K."/>
            <person name="Dooley E."/>
            <person name="Doricent M."/>
            <person name="Dorje P."/>
            <person name="Dorjee K."/>
            <person name="Dupes A."/>
            <person name="Elong R."/>
            <person name="Falk J."/>
            <person name="Farina A."/>
            <person name="Faro S."/>
            <person name="Ferguson D."/>
            <person name="Fisher S."/>
            <person name="Foley C.D."/>
            <person name="Franke A."/>
            <person name="Friedrich D."/>
            <person name="Gadbois L."/>
            <person name="Gearin G."/>
            <person name="Gearin C.R."/>
            <person name="Giannoukos G."/>
            <person name="Goode T."/>
            <person name="Graham J."/>
            <person name="Grandbois E."/>
            <person name="Grewal S."/>
            <person name="Gyaltsen K."/>
            <person name="Hafez N."/>
            <person name="Hagos B."/>
            <person name="Hall J."/>
            <person name="Henson C."/>
            <person name="Hollinger A."/>
            <person name="Honan T."/>
            <person name="Huard M.D."/>
            <person name="Hughes L."/>
            <person name="Hurhula B."/>
            <person name="Husby M.E."/>
            <person name="Kamat A."/>
            <person name="Kanga B."/>
            <person name="Kashin S."/>
            <person name="Khazanovich D."/>
            <person name="Kisner P."/>
            <person name="Lance K."/>
            <person name="Lara M."/>
            <person name="Lee W."/>
            <person name="Lennon N."/>
            <person name="Letendre F."/>
            <person name="LeVine R."/>
            <person name="Lipovsky A."/>
            <person name="Liu X."/>
            <person name="Liu J."/>
            <person name="Liu S."/>
            <person name="Lokyitsang T."/>
            <person name="Lokyitsang Y."/>
            <person name="Lubonja R."/>
            <person name="Lui A."/>
            <person name="MacDonald P."/>
            <person name="Magnisalis V."/>
            <person name="Maru K."/>
            <person name="Matthews C."/>
            <person name="McCusker W."/>
            <person name="McDonough S."/>
            <person name="Mehta T."/>
            <person name="Meldrim J."/>
            <person name="Meneus L."/>
            <person name="Mihai O."/>
            <person name="Mihalev A."/>
            <person name="Mihova T."/>
            <person name="Mittelman R."/>
            <person name="Mlenga V."/>
            <person name="Montmayeur A."/>
            <person name="Mulrain L."/>
            <person name="Navidi A."/>
            <person name="Naylor J."/>
            <person name="Negash T."/>
            <person name="Nguyen T."/>
            <person name="Nguyen N."/>
            <person name="Nicol R."/>
            <person name="Norbu C."/>
            <person name="Norbu N."/>
            <person name="Novod N."/>
            <person name="O'Neill B."/>
            <person name="Osman S."/>
            <person name="Markiewicz E."/>
            <person name="Oyono O.L."/>
            <person name="Patti C."/>
            <person name="Phunkhang P."/>
            <person name="Pierre F."/>
            <person name="Priest M."/>
            <person name="Raghuraman S."/>
            <person name="Rege F."/>
            <person name="Reyes R."/>
            <person name="Rise C."/>
            <person name="Rogov P."/>
            <person name="Ross K."/>
            <person name="Ryan E."/>
            <person name="Settipalli S."/>
            <person name="Shea T."/>
            <person name="Sherpa N."/>
            <person name="Shi L."/>
            <person name="Shih D."/>
            <person name="Sparrow T."/>
            <person name="Spaulding J."/>
            <person name="Stalker J."/>
            <person name="Stange-Thomann N."/>
            <person name="Stavropoulos S."/>
            <person name="Stone C."/>
            <person name="Strader C."/>
            <person name="Tesfaye S."/>
            <person name="Thomson T."/>
            <person name="Thoulutsang Y."/>
            <person name="Thoulutsang D."/>
            <person name="Topham K."/>
            <person name="Topping I."/>
            <person name="Tsamla T."/>
            <person name="Vassiliev H."/>
            <person name="Vo A."/>
            <person name="Wangchuk T."/>
            <person name="Wangdi T."/>
            <person name="Weiand M."/>
            <person name="Wilkinson J."/>
            <person name="Wilson A."/>
            <person name="Yadav S."/>
            <person name="Young G."/>
            <person name="Yu Q."/>
            <person name="Zembek L."/>
            <person name="Zhong D."/>
            <person name="Zimmer A."/>
            <person name="Zwirko Z."/>
            <person name="Jaffe D.B."/>
            <person name="Alvarez P."/>
            <person name="Brockman W."/>
            <person name="Butler J."/>
            <person name="Chin C."/>
            <person name="Gnerre S."/>
            <person name="Grabherr M."/>
            <person name="Kleber M."/>
            <person name="Mauceli E."/>
            <person name="MacCallum I."/>
        </authorList>
    </citation>
    <scope>NUCLEOTIDE SEQUENCE [LARGE SCALE GENOMIC DNA]</scope>
    <source>
        <strain evidence="4">Tucson 14030-0811.24</strain>
    </source>
</reference>
<dbReference type="InterPro" id="IPR027989">
    <property type="entry name" value="DUF4461"/>
</dbReference>
<dbReference type="EMBL" id="CH963738">
    <property type="protein sequence ID" value="EDW72146.1"/>
    <property type="molecule type" value="Genomic_DNA"/>
</dbReference>
<organism evidence="3 4">
    <name type="scientific">Drosophila willistoni</name>
    <name type="common">Fruit fly</name>
    <dbReference type="NCBI Taxonomy" id="7260"/>
    <lineage>
        <taxon>Eukaryota</taxon>
        <taxon>Metazoa</taxon>
        <taxon>Ecdysozoa</taxon>
        <taxon>Arthropoda</taxon>
        <taxon>Hexapoda</taxon>
        <taxon>Insecta</taxon>
        <taxon>Pterygota</taxon>
        <taxon>Neoptera</taxon>
        <taxon>Endopterygota</taxon>
        <taxon>Diptera</taxon>
        <taxon>Brachycera</taxon>
        <taxon>Muscomorpha</taxon>
        <taxon>Ephydroidea</taxon>
        <taxon>Drosophilidae</taxon>
        <taxon>Drosophila</taxon>
        <taxon>Sophophora</taxon>
    </lineage>
</organism>
<dbReference type="PhylomeDB" id="B4MJ57"/>
<sequence length="471" mass="53067">MMLGTGTRMGIRIMQGGSRWIMRRSLSSDLNAALQPFYAAVHPKYMGKHHSFAQQINEKSLKLLSSHLESLSEHKSSQLPNKGQLSFYMRSEADEAYNLIQIQVDEQILDPHELVQNILQKCQLTETNATEKTSNMKGVEMASNHNSWMTKTAAARARSQSGNDLKTEIARLEKTLVQTLGILGTRYDCGCNMERYCDCLKQLEQLAQAYGPQLAMLCQRIVVFGPYTGISLDGHVMLFTGDPVTSWYSFIKEITLHEIYHKLVPLYEQALSTVLLGIQIKRHNFMPLASEAKTYANGLLRVISSINESCDSRPLMQKLPKSCLNDFHLAIVPISGGEQPKITSTGLFLAPASCSGSVLIDFICSNLELAKRRFSHYKSDMAEERQLVEQCKKLLRLDNLTKDDSVTPDKMVCTLRHLLKGPIQNHSQIEPNAKSYENISIHVTNYYSVLTDGIICIPWDFMNRKAVSKIQ</sequence>
<dbReference type="Proteomes" id="UP000007798">
    <property type="component" value="Unassembled WGS sequence"/>
</dbReference>
<dbReference type="InParanoid" id="B4MJ57"/>
<gene>
    <name evidence="3" type="primary">Dwil\GK10330</name>
    <name evidence="3" type="ORF">Dwil_GK10330</name>
</gene>
<dbReference type="InterPro" id="IPR027986">
    <property type="entry name" value="TCAIM"/>
</dbReference>
<protein>
    <recommendedName>
        <fullName evidence="5">DUF4461 domain-containing protein</fullName>
    </recommendedName>
</protein>
<dbReference type="Pfam" id="PF14688">
    <property type="entry name" value="DUF4461"/>
    <property type="match status" value="1"/>
</dbReference>